<feature type="region of interest" description="Disordered" evidence="1">
    <location>
        <begin position="130"/>
        <end position="213"/>
    </location>
</feature>
<name>A0A9P8T1M6_9ASCO</name>
<feature type="compositionally biased region" description="Basic residues" evidence="1">
    <location>
        <begin position="309"/>
        <end position="325"/>
    </location>
</feature>
<feature type="compositionally biased region" description="Basic and acidic residues" evidence="1">
    <location>
        <begin position="130"/>
        <end position="148"/>
    </location>
</feature>
<gene>
    <name evidence="2" type="ORF">OGATHE_004549</name>
</gene>
<feature type="region of interest" description="Disordered" evidence="1">
    <location>
        <begin position="302"/>
        <end position="325"/>
    </location>
</feature>
<dbReference type="EMBL" id="JAEUBD010001266">
    <property type="protein sequence ID" value="KAH3662973.1"/>
    <property type="molecule type" value="Genomic_DNA"/>
</dbReference>
<dbReference type="OrthoDB" id="203440at2759"/>
<dbReference type="PANTHER" id="PTHR13237">
    <property type="entry name" value="SOMETHING ABOUT SILENCING PROTEIN 10-RELATED"/>
    <property type="match status" value="1"/>
</dbReference>
<reference evidence="2" key="1">
    <citation type="journal article" date="2021" name="Open Biol.">
        <title>Shared evolutionary footprints suggest mitochondrial oxidative damage underlies multiple complex I losses in fungi.</title>
        <authorList>
            <person name="Schikora-Tamarit M.A."/>
            <person name="Marcet-Houben M."/>
            <person name="Nosek J."/>
            <person name="Gabaldon T."/>
        </authorList>
    </citation>
    <scope>NUCLEOTIDE SEQUENCE</scope>
    <source>
        <strain evidence="2">NCAIM Y.01608</strain>
    </source>
</reference>
<feature type="compositionally biased region" description="Basic and acidic residues" evidence="1">
    <location>
        <begin position="172"/>
        <end position="189"/>
    </location>
</feature>
<dbReference type="Proteomes" id="UP000788993">
    <property type="component" value="Unassembled WGS sequence"/>
</dbReference>
<dbReference type="GO" id="GO:0032040">
    <property type="term" value="C:small-subunit processome"/>
    <property type="evidence" value="ECO:0007669"/>
    <property type="project" value="TreeGrafter"/>
</dbReference>
<dbReference type="AlphaFoldDB" id="A0A9P8T1M6"/>
<dbReference type="PANTHER" id="PTHR13237:SF9">
    <property type="entry name" value="NEUROGUIDIN"/>
    <property type="match status" value="1"/>
</dbReference>
<sequence length="325" mass="37620">MSVKELLKSITESIELTSSSLDNVVSYLEDSEKIPDLVQSLVQESESSQEVEGVSLLSLKNNSMISYINNLLVILGSRISLIKDGDTEMFDKAVKNSIVQRVTLDRGVKPLEKKLNYQLDKLVSAYQRREKEQNEVREKVHEMVHYDSSEDSEDNEDEDEGLNYRPDASAFMKKDSKQETSEKEEDNGKYRPPKIAAVLPPQTFSESDTTHKRRRNLQSMDEYLEELSEAPAVEASIGSTIVNKGRDMKTKRQLEKEAEIQRYEEENFTRLPASQVKMSAKEKRKKQQNEFFGEDWSMFDNSRDVTTEKKRKRLSAWERAKRRKD</sequence>
<reference evidence="2" key="2">
    <citation type="submission" date="2021-01" db="EMBL/GenBank/DDBJ databases">
        <authorList>
            <person name="Schikora-Tamarit M.A."/>
        </authorList>
    </citation>
    <scope>NUCLEOTIDE SEQUENCE</scope>
    <source>
        <strain evidence="2">NCAIM Y.01608</strain>
    </source>
</reference>
<feature type="compositionally biased region" description="Acidic residues" evidence="1">
    <location>
        <begin position="149"/>
        <end position="161"/>
    </location>
</feature>
<organism evidence="2 3">
    <name type="scientific">Ogataea polymorpha</name>
    <dbReference type="NCBI Taxonomy" id="460523"/>
    <lineage>
        <taxon>Eukaryota</taxon>
        <taxon>Fungi</taxon>
        <taxon>Dikarya</taxon>
        <taxon>Ascomycota</taxon>
        <taxon>Saccharomycotina</taxon>
        <taxon>Pichiomycetes</taxon>
        <taxon>Pichiales</taxon>
        <taxon>Pichiaceae</taxon>
        <taxon>Ogataea</taxon>
    </lineage>
</organism>
<accession>A0A9P8T1M6</accession>
<protein>
    <submittedName>
        <fullName evidence="2">Uncharacterized protein</fullName>
    </submittedName>
</protein>
<proteinExistence type="predicted"/>
<comment type="caution">
    <text evidence="2">The sequence shown here is derived from an EMBL/GenBank/DDBJ whole genome shotgun (WGS) entry which is preliminary data.</text>
</comment>
<dbReference type="Pfam" id="PF04000">
    <property type="entry name" value="Sas10_Utp3"/>
    <property type="match status" value="1"/>
</dbReference>
<evidence type="ECO:0000313" key="3">
    <source>
        <dbReference type="Proteomes" id="UP000788993"/>
    </source>
</evidence>
<dbReference type="GO" id="GO:0000462">
    <property type="term" value="P:maturation of SSU-rRNA from tricistronic rRNA transcript (SSU-rRNA, 5.8S rRNA, LSU-rRNA)"/>
    <property type="evidence" value="ECO:0007669"/>
    <property type="project" value="TreeGrafter"/>
</dbReference>
<keyword evidence="3" id="KW-1185">Reference proteome</keyword>
<evidence type="ECO:0000313" key="2">
    <source>
        <dbReference type="EMBL" id="KAH3662973.1"/>
    </source>
</evidence>
<dbReference type="InterPro" id="IPR007146">
    <property type="entry name" value="Sas10/Utp3/C1D"/>
</dbReference>
<evidence type="ECO:0000256" key="1">
    <source>
        <dbReference type="SAM" id="MobiDB-lite"/>
    </source>
</evidence>